<organism evidence="1 2">
    <name type="scientific">Methanosphaerula palustris (strain ATCC BAA-1556 / DSM 19958 / E1-9c)</name>
    <dbReference type="NCBI Taxonomy" id="521011"/>
    <lineage>
        <taxon>Archaea</taxon>
        <taxon>Methanobacteriati</taxon>
        <taxon>Methanobacteriota</taxon>
        <taxon>Stenosarchaea group</taxon>
        <taxon>Methanomicrobia</taxon>
        <taxon>Methanomicrobiales</taxon>
        <taxon>Methanoregulaceae</taxon>
        <taxon>Methanosphaerula</taxon>
    </lineage>
</organism>
<evidence type="ECO:0000313" key="1">
    <source>
        <dbReference type="EMBL" id="ACL15739.1"/>
    </source>
</evidence>
<name>B8GJT5_METPE</name>
<protein>
    <submittedName>
        <fullName evidence="1">Uncharacterized protein</fullName>
    </submittedName>
</protein>
<dbReference type="RefSeq" id="WP_012617058.1">
    <property type="nucleotide sequence ID" value="NC_011832.1"/>
</dbReference>
<dbReference type="GeneID" id="7271386"/>
<dbReference type="Proteomes" id="UP000002457">
    <property type="component" value="Chromosome"/>
</dbReference>
<sequence length="65" mass="7198">MVENEKAPPDVVANSPSIFEGEDGVVREVMKLDGDQVPVNDPFWLDSTAITPASGAYRLTWDTYR</sequence>
<gene>
    <name evidence="1" type="ordered locus">Mpal_0360</name>
</gene>
<accession>B8GJT5</accession>
<dbReference type="AlphaFoldDB" id="B8GJT5"/>
<dbReference type="EMBL" id="CP001338">
    <property type="protein sequence ID" value="ACL15739.1"/>
    <property type="molecule type" value="Genomic_DNA"/>
</dbReference>
<dbReference type="KEGG" id="mpl:Mpal_0360"/>
<reference evidence="1 2" key="1">
    <citation type="journal article" date="2015" name="Genome Announc.">
        <title>Complete Genome Sequence of Methanosphaerula palustris E1-9CT, a Hydrogenotrophic Methanogen Isolated from a Minerotrophic Fen Peatland.</title>
        <authorList>
            <person name="Cadillo-Quiroz H."/>
            <person name="Browne P."/>
            <person name="Kyrpides N."/>
            <person name="Woyke T."/>
            <person name="Goodwin L."/>
            <person name="Detter C."/>
            <person name="Yavitt J.B."/>
            <person name="Zinder S.H."/>
        </authorList>
    </citation>
    <scope>NUCLEOTIDE SEQUENCE [LARGE SCALE GENOMIC DNA]</scope>
    <source>
        <strain evidence="2">ATCC BAA-1556 / DSM 19958 / E1-9c</strain>
    </source>
</reference>
<keyword evidence="2" id="KW-1185">Reference proteome</keyword>
<dbReference type="STRING" id="521011.Mpal_0360"/>
<proteinExistence type="predicted"/>
<dbReference type="HOGENOM" id="CLU_2839414_0_0_2"/>
<evidence type="ECO:0000313" key="2">
    <source>
        <dbReference type="Proteomes" id="UP000002457"/>
    </source>
</evidence>